<dbReference type="EMBL" id="AVOT02001203">
    <property type="protein sequence ID" value="MBW0466062.1"/>
    <property type="molecule type" value="Genomic_DNA"/>
</dbReference>
<reference evidence="1" key="1">
    <citation type="submission" date="2021-03" db="EMBL/GenBank/DDBJ databases">
        <title>Draft genome sequence of rust myrtle Austropuccinia psidii MF-1, a brazilian biotype.</title>
        <authorList>
            <person name="Quecine M.C."/>
            <person name="Pachon D.M.R."/>
            <person name="Bonatelli M.L."/>
            <person name="Correr F.H."/>
            <person name="Franceschini L.M."/>
            <person name="Leite T.F."/>
            <person name="Margarido G.R.A."/>
            <person name="Almeida C.A."/>
            <person name="Ferrarezi J.A."/>
            <person name="Labate C.A."/>
        </authorList>
    </citation>
    <scope>NUCLEOTIDE SEQUENCE</scope>
    <source>
        <strain evidence="1">MF-1</strain>
    </source>
</reference>
<comment type="caution">
    <text evidence="1">The sequence shown here is derived from an EMBL/GenBank/DDBJ whole genome shotgun (WGS) entry which is preliminary data.</text>
</comment>
<proteinExistence type="predicted"/>
<organism evidence="1 2">
    <name type="scientific">Austropuccinia psidii MF-1</name>
    <dbReference type="NCBI Taxonomy" id="1389203"/>
    <lineage>
        <taxon>Eukaryota</taxon>
        <taxon>Fungi</taxon>
        <taxon>Dikarya</taxon>
        <taxon>Basidiomycota</taxon>
        <taxon>Pucciniomycotina</taxon>
        <taxon>Pucciniomycetes</taxon>
        <taxon>Pucciniales</taxon>
        <taxon>Sphaerophragmiaceae</taxon>
        <taxon>Austropuccinia</taxon>
    </lineage>
</organism>
<keyword evidence="2" id="KW-1185">Reference proteome</keyword>
<protein>
    <submittedName>
        <fullName evidence="1">Uncharacterized protein</fullName>
    </submittedName>
</protein>
<sequence length="177" mass="19861">MIDWKNGINNYNSSNKNSNGINFSISNDLATAVNSISLVGELKTNSLASSVHIPYIMHCHSLVKSRDEVFKYIKDVGEVVAISSIHLFQGDMDLSPLSLHASLEGEWDEEEKPEEIEHVVKVVSPSYNKYLDVFFKVKADKIYPHHACDHHIEMEGFLPPVGVIQSLSYEESETLQA</sequence>
<evidence type="ECO:0000313" key="1">
    <source>
        <dbReference type="EMBL" id="MBW0466062.1"/>
    </source>
</evidence>
<gene>
    <name evidence="1" type="ORF">O181_005777</name>
</gene>
<evidence type="ECO:0000313" key="2">
    <source>
        <dbReference type="Proteomes" id="UP000765509"/>
    </source>
</evidence>
<dbReference type="AlphaFoldDB" id="A0A9Q3GGZ8"/>
<dbReference type="Proteomes" id="UP000765509">
    <property type="component" value="Unassembled WGS sequence"/>
</dbReference>
<accession>A0A9Q3GGZ8</accession>
<name>A0A9Q3GGZ8_9BASI</name>